<keyword evidence="2" id="KW-0812">Transmembrane</keyword>
<organism evidence="4 5">
    <name type="scientific">Monosiga brevicollis</name>
    <name type="common">Choanoflagellate</name>
    <dbReference type="NCBI Taxonomy" id="81824"/>
    <lineage>
        <taxon>Eukaryota</taxon>
        <taxon>Choanoflagellata</taxon>
        <taxon>Craspedida</taxon>
        <taxon>Salpingoecidae</taxon>
        <taxon>Monosiga</taxon>
    </lineage>
</organism>
<dbReference type="STRING" id="81824.A9UNW0"/>
<evidence type="ECO:0000256" key="2">
    <source>
        <dbReference type="SAM" id="Phobius"/>
    </source>
</evidence>
<dbReference type="AlphaFoldDB" id="A9UNW0"/>
<dbReference type="InterPro" id="IPR055588">
    <property type="entry name" value="DUF7164"/>
</dbReference>
<name>A9UNW0_MONBE</name>
<keyword evidence="2" id="KW-1133">Transmembrane helix</keyword>
<sequence length="659" mass="74349">MARTQVEVLLVGLIVFMIGFNIWHTTRESQPPSSAIPGPVAGQGGNLEPRAVPKATRAKHSPQRQQAITNPLATDDDDDSPRAQAQAQAARAKTQANKAPTEKLDPVLERLKHNPELHDMLNLGGDGYDVLFHEDSPTHKLWLWSEEPDKTRCFLRSQSNQALLERCLEQHDAIQTMYRDGAYFGFKDADGDSCLVVDPEDSLHFVPCKRGDKRQEWDVVPGKGLVSRVDGRCATQLPYVMHMKMKPCTDPVNQWILDVDLEFIPYDLEGWMKLFGTERTQLLKEAQAEVDAALARTSLDVPTPTSHRRIVVFYGEGGLGGFFVQLSWWIMAWQKLELDHASQRFDILVLGDKRLGNMLRAKFPFCEQKDIGPASEPPSDDAAGVCWFSEFIGASRREPKKYDGWTNSIECLVNPTIRPFLEKYSQLLRADADTFPTPRMRDFYREDVYFGTQAGYSTRYSRIKIERASTAAGLQHHSITNIGSTYYGPASVVLRVADLTLACGFFARAYLFSPGTPCKLPANLRPKTIKCGWTSEGLHEGVLLLYSQEMAVNHLYGIKQKLSFHQWTSMDVPTIEPHPVCRAYMLHVYHGAERFSKFRLSDGTYRDLDVTDYDLTIIRDYATWLALLAAGQGQNLDKPLAKLRRGFAHMCDGIPMQND</sequence>
<evidence type="ECO:0000259" key="3">
    <source>
        <dbReference type="Pfam" id="PF23741"/>
    </source>
</evidence>
<evidence type="ECO:0000313" key="4">
    <source>
        <dbReference type="EMBL" id="EDQ92767.1"/>
    </source>
</evidence>
<dbReference type="EMBL" id="CH991543">
    <property type="protein sequence ID" value="EDQ92767.1"/>
    <property type="molecule type" value="Genomic_DNA"/>
</dbReference>
<dbReference type="InterPro" id="IPR035992">
    <property type="entry name" value="Ricin_B-like_lectins"/>
</dbReference>
<accession>A9UNW0</accession>
<feature type="region of interest" description="Disordered" evidence="1">
    <location>
        <begin position="27"/>
        <end position="100"/>
    </location>
</feature>
<keyword evidence="5" id="KW-1185">Reference proteome</keyword>
<proteinExistence type="predicted"/>
<dbReference type="eggNOG" id="ENOG502S7XZ">
    <property type="taxonomic scope" value="Eukaryota"/>
</dbReference>
<evidence type="ECO:0000256" key="1">
    <source>
        <dbReference type="SAM" id="MobiDB-lite"/>
    </source>
</evidence>
<feature type="domain" description="DUF7164" evidence="3">
    <location>
        <begin position="380"/>
        <end position="605"/>
    </location>
</feature>
<dbReference type="KEGG" id="mbr:MONBRDRAFT_4769"/>
<dbReference type="RefSeq" id="XP_001742529.1">
    <property type="nucleotide sequence ID" value="XM_001742477.1"/>
</dbReference>
<feature type="compositionally biased region" description="Low complexity" evidence="1">
    <location>
        <begin position="82"/>
        <end position="99"/>
    </location>
</feature>
<feature type="compositionally biased region" description="Polar residues" evidence="1">
    <location>
        <begin position="63"/>
        <end position="72"/>
    </location>
</feature>
<dbReference type="Proteomes" id="UP000001357">
    <property type="component" value="Unassembled WGS sequence"/>
</dbReference>
<dbReference type="SUPFAM" id="SSF50370">
    <property type="entry name" value="Ricin B-like lectins"/>
    <property type="match status" value="1"/>
</dbReference>
<feature type="transmembrane region" description="Helical" evidence="2">
    <location>
        <begin position="7"/>
        <end position="24"/>
    </location>
</feature>
<gene>
    <name evidence="4" type="ORF">MONBRDRAFT_4769</name>
</gene>
<protein>
    <recommendedName>
        <fullName evidence="3">DUF7164 domain-containing protein</fullName>
    </recommendedName>
</protein>
<evidence type="ECO:0000313" key="5">
    <source>
        <dbReference type="Proteomes" id="UP000001357"/>
    </source>
</evidence>
<dbReference type="Pfam" id="PF23741">
    <property type="entry name" value="DUF7164"/>
    <property type="match status" value="1"/>
</dbReference>
<dbReference type="GeneID" id="5887943"/>
<dbReference type="InParanoid" id="A9UNW0"/>
<keyword evidence="2" id="KW-0472">Membrane</keyword>
<reference evidence="4 5" key="1">
    <citation type="journal article" date="2008" name="Nature">
        <title>The genome of the choanoflagellate Monosiga brevicollis and the origin of metazoans.</title>
        <authorList>
            <consortium name="JGI Sequencing"/>
            <person name="King N."/>
            <person name="Westbrook M.J."/>
            <person name="Young S.L."/>
            <person name="Kuo A."/>
            <person name="Abedin M."/>
            <person name="Chapman J."/>
            <person name="Fairclough S."/>
            <person name="Hellsten U."/>
            <person name="Isogai Y."/>
            <person name="Letunic I."/>
            <person name="Marr M."/>
            <person name="Pincus D."/>
            <person name="Putnam N."/>
            <person name="Rokas A."/>
            <person name="Wright K.J."/>
            <person name="Zuzow R."/>
            <person name="Dirks W."/>
            <person name="Good M."/>
            <person name="Goodstein D."/>
            <person name="Lemons D."/>
            <person name="Li W."/>
            <person name="Lyons J.B."/>
            <person name="Morris A."/>
            <person name="Nichols S."/>
            <person name="Richter D.J."/>
            <person name="Salamov A."/>
            <person name="Bork P."/>
            <person name="Lim W.A."/>
            <person name="Manning G."/>
            <person name="Miller W.T."/>
            <person name="McGinnis W."/>
            <person name="Shapiro H."/>
            <person name="Tjian R."/>
            <person name="Grigoriev I.V."/>
            <person name="Rokhsar D."/>
        </authorList>
    </citation>
    <scope>NUCLEOTIDE SEQUENCE [LARGE SCALE GENOMIC DNA]</scope>
    <source>
        <strain evidence="5">MX1 / ATCC 50154</strain>
    </source>
</reference>